<dbReference type="SUPFAM" id="SSF110395">
    <property type="entry name" value="CutC-like"/>
    <property type="match status" value="1"/>
</dbReference>
<evidence type="ECO:0000256" key="2">
    <source>
        <dbReference type="HAMAP-Rule" id="MF_00795"/>
    </source>
</evidence>
<keyword evidence="4" id="KW-1185">Reference proteome</keyword>
<keyword evidence="2" id="KW-0963">Cytoplasm</keyword>
<dbReference type="Proteomes" id="UP000054526">
    <property type="component" value="Unassembled WGS sequence"/>
</dbReference>
<dbReference type="PANTHER" id="PTHR12598">
    <property type="entry name" value="COPPER HOMEOSTASIS PROTEIN CUTC"/>
    <property type="match status" value="1"/>
</dbReference>
<dbReference type="Pfam" id="PF03932">
    <property type="entry name" value="CutC"/>
    <property type="match status" value="1"/>
</dbReference>
<proteinExistence type="inferred from homology"/>
<dbReference type="HAMAP" id="MF_00795">
    <property type="entry name" value="CutC"/>
    <property type="match status" value="1"/>
</dbReference>
<organism evidence="3 4">
    <name type="scientific">Cohnella kolymensis</name>
    <dbReference type="NCBI Taxonomy" id="1590652"/>
    <lineage>
        <taxon>Bacteria</taxon>
        <taxon>Bacillati</taxon>
        <taxon>Bacillota</taxon>
        <taxon>Bacilli</taxon>
        <taxon>Bacillales</taxon>
        <taxon>Paenibacillaceae</taxon>
        <taxon>Cohnella</taxon>
    </lineage>
</organism>
<dbReference type="EMBL" id="JXAL01000001">
    <property type="protein sequence ID" value="KIL37674.1"/>
    <property type="molecule type" value="Genomic_DNA"/>
</dbReference>
<protein>
    <recommendedName>
        <fullName evidence="2">PF03932 family protein CutC</fullName>
    </recommendedName>
</protein>
<sequence length="231" mass="25200">MKLEVIVTRVDEALIADQSGADRIELVSGILEGGLTPSCAMIEEVVNAVGIPVNVMVRPHSQSFRYSAGDRKVMAKDIEHIRKVGANGIVIGVLSGESTIDEYALQWYLDCAEHLEVTFHRAFDELANQEASVNTLLKYPQITRLLTSGGKSNVNDAADRVKKFVELTKGTHLTVMAGSGLRVETLRAFVEKTGVKEVHFGTGARIDLDPLKNVDAGRIINIKKVMLDIGM</sequence>
<evidence type="ECO:0000313" key="3">
    <source>
        <dbReference type="EMBL" id="KIL37674.1"/>
    </source>
</evidence>
<dbReference type="InterPro" id="IPR005627">
    <property type="entry name" value="CutC-like"/>
</dbReference>
<comment type="caution">
    <text evidence="3">The sequence shown here is derived from an EMBL/GenBank/DDBJ whole genome shotgun (WGS) entry which is preliminary data.</text>
</comment>
<dbReference type="PANTHER" id="PTHR12598:SF0">
    <property type="entry name" value="COPPER HOMEOSTASIS PROTEIN CUTC HOMOLOG"/>
    <property type="match status" value="1"/>
</dbReference>
<comment type="subcellular location">
    <subcellularLocation>
        <location evidence="2">Cytoplasm</location>
    </subcellularLocation>
</comment>
<gene>
    <name evidence="2" type="primary">cutC</name>
    <name evidence="3" type="ORF">SD71_03530</name>
</gene>
<accession>A0ABR5A9J0</accession>
<reference evidence="3 4" key="1">
    <citation type="submission" date="2014-12" db="EMBL/GenBank/DDBJ databases">
        <title>Draft genome sequence of Cohnella kolymensis strain B-2846.</title>
        <authorList>
            <person name="Karlyshev A.V."/>
            <person name="Kudryashova E.B."/>
        </authorList>
    </citation>
    <scope>NUCLEOTIDE SEQUENCE [LARGE SCALE GENOMIC DNA]</scope>
    <source>
        <strain evidence="3 4">VKM B-2846</strain>
    </source>
</reference>
<name>A0ABR5A9J0_9BACL</name>
<dbReference type="InterPro" id="IPR036822">
    <property type="entry name" value="CutC-like_dom_sf"/>
</dbReference>
<dbReference type="RefSeq" id="WP_041059472.1">
    <property type="nucleotide sequence ID" value="NZ_JXAL01000001.1"/>
</dbReference>
<comment type="similarity">
    <text evidence="1 2">Belongs to the CutC family.</text>
</comment>
<evidence type="ECO:0000313" key="4">
    <source>
        <dbReference type="Proteomes" id="UP000054526"/>
    </source>
</evidence>
<comment type="caution">
    <text evidence="2">Once thought to be involved in copper homeostasis, experiments in E.coli have shown this is not the case.</text>
</comment>
<dbReference type="Gene3D" id="3.20.20.380">
    <property type="entry name" value="Copper homeostasis (CutC) domain"/>
    <property type="match status" value="1"/>
</dbReference>
<evidence type="ECO:0000256" key="1">
    <source>
        <dbReference type="ARBA" id="ARBA00007768"/>
    </source>
</evidence>